<name>A0ABU2NJZ2_9PSEU</name>
<keyword evidence="2" id="KW-1185">Reference proteome</keyword>
<protein>
    <submittedName>
        <fullName evidence="1">Uncharacterized protein</fullName>
    </submittedName>
</protein>
<reference evidence="2" key="1">
    <citation type="submission" date="2023-07" db="EMBL/GenBank/DDBJ databases">
        <title>30 novel species of actinomycetes from the DSMZ collection.</title>
        <authorList>
            <person name="Nouioui I."/>
        </authorList>
    </citation>
    <scope>NUCLEOTIDE SEQUENCE [LARGE SCALE GENOMIC DNA]</scope>
    <source>
        <strain evidence="2">DSM 45834</strain>
    </source>
</reference>
<gene>
    <name evidence="1" type="ORF">RM445_30940</name>
</gene>
<organism evidence="1 2">
    <name type="scientific">Pseudonocardia charpentierae</name>
    <dbReference type="NCBI Taxonomy" id="3075545"/>
    <lineage>
        <taxon>Bacteria</taxon>
        <taxon>Bacillati</taxon>
        <taxon>Actinomycetota</taxon>
        <taxon>Actinomycetes</taxon>
        <taxon>Pseudonocardiales</taxon>
        <taxon>Pseudonocardiaceae</taxon>
        <taxon>Pseudonocardia</taxon>
    </lineage>
</organism>
<evidence type="ECO:0000313" key="2">
    <source>
        <dbReference type="Proteomes" id="UP001183202"/>
    </source>
</evidence>
<dbReference type="Proteomes" id="UP001183202">
    <property type="component" value="Unassembled WGS sequence"/>
</dbReference>
<proteinExistence type="predicted"/>
<dbReference type="EMBL" id="JAVREJ010000052">
    <property type="protein sequence ID" value="MDT0353907.1"/>
    <property type="molecule type" value="Genomic_DNA"/>
</dbReference>
<dbReference type="RefSeq" id="WP_311560417.1">
    <property type="nucleotide sequence ID" value="NZ_JAVREJ010000052.1"/>
</dbReference>
<accession>A0ABU2NJZ2</accession>
<evidence type="ECO:0000313" key="1">
    <source>
        <dbReference type="EMBL" id="MDT0353907.1"/>
    </source>
</evidence>
<comment type="caution">
    <text evidence="1">The sequence shown here is derived from an EMBL/GenBank/DDBJ whole genome shotgun (WGS) entry which is preliminary data.</text>
</comment>
<sequence length="147" mass="15999">MTALQIHPFRGGIPFPVDRPEAAALRAALERDVTDPHRIDLLARQAYGNLPALNMFWTPAQLWGQALGDLSRADKLIEFCEILVAQQGLVAVARAARAMLDARSTVERRMAGERLVVDREAFVAGTSWASRHSPGGLAIAGRTMEAV</sequence>